<organism evidence="1 2">
    <name type="scientific">Aristaeella lactis</name>
    <dbReference type="NCBI Taxonomy" id="3046383"/>
    <lineage>
        <taxon>Bacteria</taxon>
        <taxon>Bacillati</taxon>
        <taxon>Bacillota</taxon>
        <taxon>Clostridia</taxon>
        <taxon>Eubacteriales</taxon>
        <taxon>Aristaeellaceae</taxon>
        <taxon>Aristaeella</taxon>
    </lineage>
</organism>
<name>A0AC61PLI9_9FIRM</name>
<evidence type="ECO:0000313" key="1">
    <source>
        <dbReference type="EMBL" id="SMC64053.1"/>
    </source>
</evidence>
<dbReference type="Proteomes" id="UP000192328">
    <property type="component" value="Unassembled WGS sequence"/>
</dbReference>
<gene>
    <name evidence="1" type="ORF">SAMN06297397_1713</name>
</gene>
<keyword evidence="2" id="KW-1185">Reference proteome</keyword>
<dbReference type="EMBL" id="FWXZ01000003">
    <property type="protein sequence ID" value="SMC64053.1"/>
    <property type="molecule type" value="Genomic_DNA"/>
</dbReference>
<protein>
    <submittedName>
        <fullName evidence="1">Uncharacterized protein</fullName>
    </submittedName>
</protein>
<accession>A0AC61PLI9</accession>
<comment type="caution">
    <text evidence="1">The sequence shown here is derived from an EMBL/GenBank/DDBJ whole genome shotgun (WGS) entry which is preliminary data.</text>
</comment>
<reference evidence="1" key="1">
    <citation type="submission" date="2017-04" db="EMBL/GenBank/DDBJ databases">
        <authorList>
            <person name="Varghese N."/>
            <person name="Submissions S."/>
        </authorList>
    </citation>
    <scope>NUCLEOTIDE SEQUENCE</scope>
    <source>
        <strain evidence="1">WTE2008</strain>
    </source>
</reference>
<proteinExistence type="predicted"/>
<evidence type="ECO:0000313" key="2">
    <source>
        <dbReference type="Proteomes" id="UP000192328"/>
    </source>
</evidence>
<sequence length="200" mass="23352">MKRVSMIEKLIFFFGKARRKKNEKLLFVILLASILMACTTAHMEGAQTSWPIVVMDDEIDLLTHEEVLSGVMLDPETLFAYKVLPDGTVQIERYCWYHKQVEIPETIQGLRVSRLGDNLFIDVPTEDVFLPNTNIKMSDSTFDFFEGTVWMKANHPYLAFVVAIINKKTNTLEYYRSTETNEDTPKFRYYIEIEDYPTIR</sequence>